<feature type="compositionally biased region" description="Polar residues" evidence="1">
    <location>
        <begin position="399"/>
        <end position="434"/>
    </location>
</feature>
<feature type="region of interest" description="Disordered" evidence="1">
    <location>
        <begin position="531"/>
        <end position="639"/>
    </location>
</feature>
<name>A0AA43QTS6_9LECA</name>
<feature type="region of interest" description="Disordered" evidence="1">
    <location>
        <begin position="815"/>
        <end position="1080"/>
    </location>
</feature>
<feature type="region of interest" description="Disordered" evidence="1">
    <location>
        <begin position="185"/>
        <end position="518"/>
    </location>
</feature>
<feature type="compositionally biased region" description="Polar residues" evidence="1">
    <location>
        <begin position="1018"/>
        <end position="1050"/>
    </location>
</feature>
<dbReference type="AlphaFoldDB" id="A0AA43QTS6"/>
<accession>A0AA43QTS6</accession>
<feature type="compositionally biased region" description="Polar residues" evidence="1">
    <location>
        <begin position="267"/>
        <end position="278"/>
    </location>
</feature>
<feature type="compositionally biased region" description="Basic and acidic residues" evidence="1">
    <location>
        <begin position="865"/>
        <end position="876"/>
    </location>
</feature>
<feature type="compositionally biased region" description="Gly residues" evidence="1">
    <location>
        <begin position="376"/>
        <end position="385"/>
    </location>
</feature>
<dbReference type="Proteomes" id="UP001161017">
    <property type="component" value="Unassembled WGS sequence"/>
</dbReference>
<feature type="compositionally biased region" description="Low complexity" evidence="1">
    <location>
        <begin position="881"/>
        <end position="906"/>
    </location>
</feature>
<reference evidence="2" key="1">
    <citation type="journal article" date="2023" name="Genome Biol. Evol.">
        <title>First Whole Genome Sequence and Flow Cytometry Genome Size Data for the Lichen-Forming Fungus Ramalina farinacea (Ascomycota).</title>
        <authorList>
            <person name="Llewellyn T."/>
            <person name="Mian S."/>
            <person name="Hill R."/>
            <person name="Leitch I.J."/>
            <person name="Gaya E."/>
        </authorList>
    </citation>
    <scope>NUCLEOTIDE SEQUENCE</scope>
    <source>
        <strain evidence="2">LIQ254RAFAR</strain>
    </source>
</reference>
<proteinExistence type="predicted"/>
<feature type="compositionally biased region" description="Basic and acidic residues" evidence="1">
    <location>
        <begin position="947"/>
        <end position="956"/>
    </location>
</feature>
<sequence>MPSLNRLECTLEAATAGIAFTEYLTTYHNSVVETYIAVPPPSSSNSFNIRLKSSGYVAPGLAAFVFIDGVYQCNRNRTHLQLPGEGISRSQIEVDFRLRQKEEISADGTGMIGKAWSFEKLNVGNGGEVPDDQAAPFGGENVGVIEVVVLRCYASPSTVKMGTSTATGSDVSDISNVDEKDEPLLQGAMFDGGNDEKPGHSRKSSRRLSGLFPLSFAGTSEMSSSSTLRQRSPPHHRQRKGEKIEIRESNVHIYNSAPRSSHHTRLTSDSSELTSSARPETKHRHRSHGYQAYDSSSSRVRRRSPRAHMASKRALSPSQLQVADLPRLRGGAPNNSDSSEEGQSGGSAHKSNPELKGVNAWTSFANNANNDAGNDHGWGNGGQSGGDWNSNNNGKIGNGTWSNENNGKQSTSVWGAQNNQNSDQGLNQTNNGTQAWGKPNGSVQDAKQDAWNPSANYDKGSNTGGKGLFDNIGETKLGANDTSSVQSALKPFKWDPIPPMPKLPSLGADDASGFKGKSPNSEMYVPVWDAEIPPMPKLPSLAASESSSKHKTTGTKPLKSALRRGSTEYKPRSSIFGSVGGAAKTLPGSWSPPGSPKKETRSSSTPTPPSDAQGEKQPASTPVPPVSTTPASAKPAPHFFTSPPHIGAYIPPLQARIKPYWAEWNHAPTTTIDKDNPVYTLPSEIAAREKLTYQVRPVKGAAYRHKCERPQYLDTHEEPYALFVFKYREQSVIEGMVGRKLDVPTETEEQQRERLKRMTKDEIVEEVLKQRREGVTLPTETTTLEAGKDAANTPSASAPAWDSLKAWAADNVPAQANDAGDSWGKNPKGAATTWSADASAKVSDKKKDESKVQADSFGNNQPGGDEWKSGETKDDSWGNTNDIGNGNDQWGNNDDANGNGSSNSSENKNESADGNGNWGATTDADQTNNWNDKQDGSGNNNDAWDSNGKDDWKVADQDNGTGTKNDPWEDDQVKDSTDDNNDWNTTNDSNGALMSGGLNDSNENDENWAGDDNKNDTWDSGNNDSSGKWDTNNNTDGWDAANNNDSNTWHAGNKNGGGGGGDNRGGNQTSGNSGGGGGGW</sequence>
<feature type="compositionally biased region" description="Low complexity" evidence="1">
    <location>
        <begin position="365"/>
        <end position="375"/>
    </location>
</feature>
<protein>
    <submittedName>
        <fullName evidence="2">Uncharacterized protein</fullName>
    </submittedName>
</protein>
<evidence type="ECO:0000313" key="2">
    <source>
        <dbReference type="EMBL" id="MDI1491434.1"/>
    </source>
</evidence>
<organism evidence="2 3">
    <name type="scientific">Ramalina farinacea</name>
    <dbReference type="NCBI Taxonomy" id="258253"/>
    <lineage>
        <taxon>Eukaryota</taxon>
        <taxon>Fungi</taxon>
        <taxon>Dikarya</taxon>
        <taxon>Ascomycota</taxon>
        <taxon>Pezizomycotina</taxon>
        <taxon>Lecanoromycetes</taxon>
        <taxon>OSLEUM clade</taxon>
        <taxon>Lecanoromycetidae</taxon>
        <taxon>Lecanorales</taxon>
        <taxon>Lecanorineae</taxon>
        <taxon>Ramalinaceae</taxon>
        <taxon>Ramalina</taxon>
    </lineage>
</organism>
<feature type="compositionally biased region" description="Polar residues" evidence="1">
    <location>
        <begin position="918"/>
        <end position="944"/>
    </location>
</feature>
<evidence type="ECO:0000256" key="1">
    <source>
        <dbReference type="SAM" id="MobiDB-lite"/>
    </source>
</evidence>
<keyword evidence="3" id="KW-1185">Reference proteome</keyword>
<feature type="region of interest" description="Disordered" evidence="1">
    <location>
        <begin position="774"/>
        <end position="799"/>
    </location>
</feature>
<feature type="compositionally biased region" description="Basic and acidic residues" evidence="1">
    <location>
        <begin position="842"/>
        <end position="852"/>
    </location>
</feature>
<evidence type="ECO:0000313" key="3">
    <source>
        <dbReference type="Proteomes" id="UP001161017"/>
    </source>
</evidence>
<feature type="compositionally biased region" description="Polar residues" evidence="1">
    <location>
        <begin position="217"/>
        <end position="230"/>
    </location>
</feature>
<feature type="compositionally biased region" description="Basic and acidic residues" evidence="1">
    <location>
        <begin position="241"/>
        <end position="250"/>
    </location>
</feature>
<feature type="compositionally biased region" description="Basic residues" evidence="1">
    <location>
        <begin position="299"/>
        <end position="311"/>
    </location>
</feature>
<feature type="compositionally biased region" description="Gly residues" evidence="1">
    <location>
        <begin position="1054"/>
        <end position="1064"/>
    </location>
</feature>
<comment type="caution">
    <text evidence="2">The sequence shown here is derived from an EMBL/GenBank/DDBJ whole genome shotgun (WGS) entry which is preliminary data.</text>
</comment>
<gene>
    <name evidence="2" type="ORF">OHK93_002643</name>
</gene>
<feature type="compositionally biased region" description="Polar residues" evidence="1">
    <location>
        <begin position="441"/>
        <end position="461"/>
    </location>
</feature>
<dbReference type="EMBL" id="JAPUFD010000014">
    <property type="protein sequence ID" value="MDI1491434.1"/>
    <property type="molecule type" value="Genomic_DNA"/>
</dbReference>